<sequence>MNKSENLETFSKKVFGEEYVEFLKKNKNVHSIVNPPYDRIVILLIDALRFDFALYDPQYREDAEVIDESENNESQGNEGKRVGSVKHFLNNMKHMHSVLQGEKKNASLFLFEADAPTITTSRLKSMLIGTVPNYMDVNENFTPNDNTQDNFVEQLYYNEKVVTAIGDDTITKLTKSIKKKLVYESFNIYDLHTLDGKLMEHFYEEYPLNDWDVLYIHVLGVDHVGHMEKPNSRTMKNVLTKFDVFINDIINKIKLEKNKNSLFVVLGDHGQMDSGQHSGASSEETDSALFVYSPIPFSTLDENIKSTNFVLYDKNRFSLLPPTLRTLHLHNIGEGGYKQDHSALNRLNKDRTYFYDVRYTKQINLVSTLSFLIGSTLPFCNIGNVIPELIPDARKVQGSNSREDKPGEDKPGEDKPGEDKPGEDKPGDLLNLHYIAEISYANLWQINRYLNEYEKTYGIIKNDDYIFIKSSWKDVERDKSRFFVSNKKLEDSEKRIKRKKEEYIKYINKMRILMEVTQKYFYFIFTMKKPSFIILCLIINIFFFMFFTILYYYSKLNYYHTPIQETIFISVTVVTIILLLPLNVFNKKLYLMTLLFLFLILLIRYVFSKNGNKDFFLFFTYARMILICCHLSDGDTTKNGNAEDHQNKDSNAPNNDECGERDASEKGFRQRGNVANTTLRCFSKDDVDPSMDNRKSIFHTLKRKLFKTMRIHRFFIFVIVWSTFALSYNYINNEGHYIHLVLIATVLLSMLHGGNFTHRQFFRGIPLLAILLLNAAASFTADYFEHNKEKLFLKRSWIRIALPVVLYLFALFSINRGYSKLLQEKIKKEMVIGWTLQFSLVFMNLLKLNDHTDFWIPPLVYILTGTLTTFGIFRRGSIIDGKKVEDPSFQKIYEICVSLFLVLASLLQLSLIIYSNTNFSVLLFFYTTLLFFHFYFLRMTHGGVMETRKRASNGPIDGIDDTTGNVTMVWIRENRNIEMFYNSEDGRDTCRPVLNVKTIGKDKLARKLKSEENYILRRYSHLSEKNVKQIQVYNLIKNFSFFSVNEIDFYILSCVLLKYSFFLTGHKFVLNNLPLTSAFTGMKKYVWPLSQIYIFNHVFFPMIFSFFFVIYVFHLRRIKFMVSFQEKDFYNFYLYPLLNFLFKVLFLFCTKCIVSLWVAFHLDLHLMLCDHFLPNYFYLTSVVIVCSLLSLLILCLTRHVLLR</sequence>
<feature type="transmembrane region" description="Helical" evidence="2">
    <location>
        <begin position="1090"/>
        <end position="1113"/>
    </location>
</feature>
<feature type="transmembrane region" description="Helical" evidence="2">
    <location>
        <begin position="854"/>
        <end position="873"/>
    </location>
</feature>
<feature type="region of interest" description="Disordered" evidence="1">
    <location>
        <begin position="640"/>
        <end position="667"/>
    </location>
</feature>
<reference evidence="3 4" key="1">
    <citation type="submission" date="2016-06" db="EMBL/GenBank/DDBJ databases">
        <authorList>
            <consortium name="Pathogen Informatics"/>
        </authorList>
    </citation>
    <scope>NUCLEOTIDE SEQUENCE [LARGE SCALE GENOMIC DNA]</scope>
    <source>
        <strain evidence="3">PocGH01</strain>
    </source>
</reference>
<evidence type="ECO:0000256" key="1">
    <source>
        <dbReference type="SAM" id="MobiDB-lite"/>
    </source>
</evidence>
<evidence type="ECO:0000313" key="4">
    <source>
        <dbReference type="Proteomes" id="UP000242942"/>
    </source>
</evidence>
<evidence type="ECO:0000313" key="3">
    <source>
        <dbReference type="EMBL" id="SCQ16959.1"/>
    </source>
</evidence>
<dbReference type="Pfam" id="PF01663">
    <property type="entry name" value="Phosphodiest"/>
    <property type="match status" value="1"/>
</dbReference>
<dbReference type="AlphaFoldDB" id="A0A1D3U9Y7"/>
<keyword evidence="2" id="KW-0812">Transmembrane</keyword>
<dbReference type="EMBL" id="LT594595">
    <property type="protein sequence ID" value="SCQ16959.1"/>
    <property type="molecule type" value="Genomic_DNA"/>
</dbReference>
<keyword evidence="4" id="KW-1185">Reference proteome</keyword>
<feature type="transmembrane region" description="Helical" evidence="2">
    <location>
        <begin position="1049"/>
        <end position="1070"/>
    </location>
</feature>
<feature type="transmembrane region" description="Helical" evidence="2">
    <location>
        <begin position="1176"/>
        <end position="1197"/>
    </location>
</feature>
<dbReference type="PANTHER" id="PTHR23071">
    <property type="entry name" value="PHOSPHATIDYLINOSITOL GLYCAN"/>
    <property type="match status" value="1"/>
</dbReference>
<accession>A0A1D3U9Y7</accession>
<dbReference type="GO" id="GO:0005789">
    <property type="term" value="C:endoplasmic reticulum membrane"/>
    <property type="evidence" value="ECO:0007669"/>
    <property type="project" value="TreeGrafter"/>
</dbReference>
<dbReference type="GO" id="GO:0006506">
    <property type="term" value="P:GPI anchor biosynthetic process"/>
    <property type="evidence" value="ECO:0007669"/>
    <property type="project" value="InterPro"/>
</dbReference>
<keyword evidence="3" id="KW-0808">Transferase</keyword>
<organism evidence="3 4">
    <name type="scientific">Plasmodium ovale</name>
    <name type="common">malaria parasite P. ovale</name>
    <dbReference type="NCBI Taxonomy" id="36330"/>
    <lineage>
        <taxon>Eukaryota</taxon>
        <taxon>Sar</taxon>
        <taxon>Alveolata</taxon>
        <taxon>Apicomplexa</taxon>
        <taxon>Aconoidasida</taxon>
        <taxon>Haemosporida</taxon>
        <taxon>Plasmodiidae</taxon>
        <taxon>Plasmodium</taxon>
        <taxon>Plasmodium (Plasmodium)</taxon>
    </lineage>
</organism>
<feature type="transmembrane region" description="Helical" evidence="2">
    <location>
        <begin position="796"/>
        <end position="818"/>
    </location>
</feature>
<dbReference type="Gene3D" id="3.40.720.10">
    <property type="entry name" value="Alkaline Phosphatase, subunit A"/>
    <property type="match status" value="1"/>
</dbReference>
<dbReference type="InterPro" id="IPR017850">
    <property type="entry name" value="Alkaline_phosphatase_core_sf"/>
</dbReference>
<evidence type="ECO:0000256" key="2">
    <source>
        <dbReference type="SAM" id="Phobius"/>
    </source>
</evidence>
<feature type="region of interest" description="Disordered" evidence="1">
    <location>
        <begin position="394"/>
        <end position="425"/>
    </location>
</feature>
<dbReference type="OrthoDB" id="272139at2759"/>
<feature type="transmembrane region" description="Helical" evidence="2">
    <location>
        <begin position="566"/>
        <end position="583"/>
    </location>
</feature>
<feature type="transmembrane region" description="Helical" evidence="2">
    <location>
        <begin position="765"/>
        <end position="784"/>
    </location>
</feature>
<feature type="transmembrane region" description="Helical" evidence="2">
    <location>
        <begin position="919"/>
        <end position="937"/>
    </location>
</feature>
<feature type="transmembrane region" description="Helical" evidence="2">
    <location>
        <begin position="737"/>
        <end position="753"/>
    </location>
</feature>
<feature type="transmembrane region" description="Helical" evidence="2">
    <location>
        <begin position="893"/>
        <end position="913"/>
    </location>
</feature>
<feature type="transmembrane region" description="Helical" evidence="2">
    <location>
        <begin position="1134"/>
        <end position="1160"/>
    </location>
</feature>
<dbReference type="PANTHER" id="PTHR23071:SF1">
    <property type="entry name" value="GPI ETHANOLAMINE PHOSPHATE TRANSFERASE 3"/>
    <property type="match status" value="1"/>
</dbReference>
<dbReference type="GO" id="GO:0051377">
    <property type="term" value="F:mannose-ethanolamine phosphotransferase activity"/>
    <property type="evidence" value="ECO:0007669"/>
    <property type="project" value="TreeGrafter"/>
</dbReference>
<feature type="transmembrane region" description="Helical" evidence="2">
    <location>
        <begin position="830"/>
        <end position="848"/>
    </location>
</feature>
<feature type="transmembrane region" description="Helical" evidence="2">
    <location>
        <begin position="711"/>
        <end position="731"/>
    </location>
</feature>
<dbReference type="VEuPathDB" id="PlasmoDB:PocGH01_14040200"/>
<feature type="compositionally biased region" description="Basic and acidic residues" evidence="1">
    <location>
        <begin position="658"/>
        <end position="667"/>
    </location>
</feature>
<keyword evidence="2" id="KW-0472">Membrane</keyword>
<gene>
    <name evidence="3" type="primary">PocGH01_14040200</name>
    <name evidence="3" type="ORF">POCGH01_14040200</name>
</gene>
<dbReference type="Proteomes" id="UP000242942">
    <property type="component" value="Chromosome 14"/>
</dbReference>
<protein>
    <submittedName>
        <fullName evidence="3">GPI ethanolamine phosphate transferase 3, putative</fullName>
    </submittedName>
</protein>
<proteinExistence type="predicted"/>
<name>A0A1D3U9Y7_PLAOA</name>
<dbReference type="InterPro" id="IPR039524">
    <property type="entry name" value="PIGO/GPI13"/>
</dbReference>
<feature type="transmembrane region" description="Helical" evidence="2">
    <location>
        <begin position="532"/>
        <end position="554"/>
    </location>
</feature>
<dbReference type="SUPFAM" id="SSF53649">
    <property type="entry name" value="Alkaline phosphatase-like"/>
    <property type="match status" value="1"/>
</dbReference>
<dbReference type="InterPro" id="IPR002591">
    <property type="entry name" value="Phosphodiest/P_Trfase"/>
</dbReference>
<feature type="transmembrane region" description="Helical" evidence="2">
    <location>
        <begin position="589"/>
        <end position="607"/>
    </location>
</feature>
<keyword evidence="2" id="KW-1133">Transmembrane helix</keyword>
<dbReference type="VEuPathDB" id="PlasmoDB:POWCR01_140034500"/>